<dbReference type="AlphaFoldDB" id="A0A6A6CYZ2"/>
<evidence type="ECO:0000256" key="3">
    <source>
        <dbReference type="SAM" id="MobiDB-lite"/>
    </source>
</evidence>
<feature type="compositionally biased region" description="Polar residues" evidence="3">
    <location>
        <begin position="32"/>
        <end position="44"/>
    </location>
</feature>
<reference evidence="6" key="1">
    <citation type="journal article" date="2020" name="Stud. Mycol.">
        <title>101 Dothideomycetes genomes: a test case for predicting lifestyles and emergence of pathogens.</title>
        <authorList>
            <person name="Haridas S."/>
            <person name="Albert R."/>
            <person name="Binder M."/>
            <person name="Bloem J."/>
            <person name="Labutti K."/>
            <person name="Salamov A."/>
            <person name="Andreopoulos B."/>
            <person name="Baker S."/>
            <person name="Barry K."/>
            <person name="Bills G."/>
            <person name="Bluhm B."/>
            <person name="Cannon C."/>
            <person name="Castanera R."/>
            <person name="Culley D."/>
            <person name="Daum C."/>
            <person name="Ezra D."/>
            <person name="Gonzalez J."/>
            <person name="Henrissat B."/>
            <person name="Kuo A."/>
            <person name="Liang C."/>
            <person name="Lipzen A."/>
            <person name="Lutzoni F."/>
            <person name="Magnuson J."/>
            <person name="Mondo S."/>
            <person name="Nolan M."/>
            <person name="Ohm R."/>
            <person name="Pangilinan J."/>
            <person name="Park H.-J."/>
            <person name="Ramirez L."/>
            <person name="Alfaro M."/>
            <person name="Sun H."/>
            <person name="Tritt A."/>
            <person name="Yoshinaga Y."/>
            <person name="Zwiers L.-H."/>
            <person name="Turgeon B."/>
            <person name="Goodwin S."/>
            <person name="Spatafora J."/>
            <person name="Crous P."/>
            <person name="Grigoriev I."/>
        </authorList>
    </citation>
    <scope>NUCLEOTIDE SEQUENCE</scope>
    <source>
        <strain evidence="6">ATCC 36951</strain>
    </source>
</reference>
<feature type="region of interest" description="Disordered" evidence="3">
    <location>
        <begin position="22"/>
        <end position="44"/>
    </location>
</feature>
<evidence type="ECO:0000259" key="4">
    <source>
        <dbReference type="Pfam" id="PF00561"/>
    </source>
</evidence>
<keyword evidence="7" id="KW-1185">Reference proteome</keyword>
<protein>
    <submittedName>
        <fullName evidence="6">Uncharacterized protein</fullName>
    </submittedName>
</protein>
<dbReference type="InterPro" id="IPR000073">
    <property type="entry name" value="AB_hydrolase_1"/>
</dbReference>
<dbReference type="OrthoDB" id="425534at2759"/>
<dbReference type="GeneID" id="54569269"/>
<keyword evidence="2" id="KW-0378">Hydrolase</keyword>
<evidence type="ECO:0000313" key="7">
    <source>
        <dbReference type="Proteomes" id="UP000799537"/>
    </source>
</evidence>
<dbReference type="PANTHER" id="PTHR43248:SF25">
    <property type="entry name" value="AB HYDROLASE-1 DOMAIN-CONTAINING PROTEIN-RELATED"/>
    <property type="match status" value="1"/>
</dbReference>
<dbReference type="Proteomes" id="UP000799537">
    <property type="component" value="Unassembled WGS sequence"/>
</dbReference>
<feature type="domain" description="Peptidase S33 tripeptidyl aminopeptidase-like C-terminal" evidence="5">
    <location>
        <begin position="366"/>
        <end position="467"/>
    </location>
</feature>
<dbReference type="InterPro" id="IPR013595">
    <property type="entry name" value="Pept_S33_TAP-like_C"/>
</dbReference>
<proteinExistence type="inferred from homology"/>
<dbReference type="RefSeq" id="XP_033671475.1">
    <property type="nucleotide sequence ID" value="XM_033815997.1"/>
</dbReference>
<dbReference type="EMBL" id="ML993585">
    <property type="protein sequence ID" value="KAF2170586.1"/>
    <property type="molecule type" value="Genomic_DNA"/>
</dbReference>
<name>A0A6A6CYZ2_ZASCE</name>
<dbReference type="Gene3D" id="3.40.50.1820">
    <property type="entry name" value="alpha/beta hydrolase"/>
    <property type="match status" value="1"/>
</dbReference>
<evidence type="ECO:0000256" key="1">
    <source>
        <dbReference type="ARBA" id="ARBA00010088"/>
    </source>
</evidence>
<accession>A0A6A6CYZ2</accession>
<organism evidence="6 7">
    <name type="scientific">Zasmidium cellare ATCC 36951</name>
    <dbReference type="NCBI Taxonomy" id="1080233"/>
    <lineage>
        <taxon>Eukaryota</taxon>
        <taxon>Fungi</taxon>
        <taxon>Dikarya</taxon>
        <taxon>Ascomycota</taxon>
        <taxon>Pezizomycotina</taxon>
        <taxon>Dothideomycetes</taxon>
        <taxon>Dothideomycetidae</taxon>
        <taxon>Mycosphaerellales</taxon>
        <taxon>Mycosphaerellaceae</taxon>
        <taxon>Zasmidium</taxon>
    </lineage>
</organism>
<dbReference type="InterPro" id="IPR029058">
    <property type="entry name" value="AB_hydrolase_fold"/>
</dbReference>
<evidence type="ECO:0000313" key="6">
    <source>
        <dbReference type="EMBL" id="KAF2170586.1"/>
    </source>
</evidence>
<feature type="domain" description="AB hydrolase-1" evidence="4">
    <location>
        <begin position="75"/>
        <end position="217"/>
    </location>
</feature>
<evidence type="ECO:0000259" key="5">
    <source>
        <dbReference type="Pfam" id="PF08386"/>
    </source>
</evidence>
<comment type="similarity">
    <text evidence="1">Belongs to the peptidase S33 family.</text>
</comment>
<dbReference type="Pfam" id="PF00561">
    <property type="entry name" value="Abhydrolase_1"/>
    <property type="match status" value="1"/>
</dbReference>
<sequence length="511" mass="55225">MAVFPGLQLNIRDSTCVHSRKSPPAQKIPHQHTYQSTQVSTRTRNADINSVTHEPADYSNSFGSTPRQFPVLQVLTNGEYDLVTFDPRGTGKTLPFQCIESEVEAAQTLLQTPLGNASDAAVGALWAQGKIVGQKCKAQLEETGELVGTAFTARDLMKVAEVLEEDGLLRYWGLSYGTALGATAAAMFPDRIEKMILDGVQNPHEYYHALANFQEWTGSDEVFSAMFTGCKAAPENCTLAQNDNTAAELEQRTWDLLDQLKREPLVVAGTALDYNLVKGSLQNALYGIDSWPGVTTILDLIFKNETAALVEAFTTSIGSSASESSLELLRPLNALHGIQCGDRTARASTLDEFLPAVEDLYNISRIYGDATVPSMAACAQWPYSAKERYEGDFQVKTKNPVLILGNTGDAYTPLVSAYNLSSSLEGSVVLEIDGYGHASTSVPSSCSWKHISAFWQSLTLPKNGTLCPAEAQPFQNVTWADVFAAANTSSAGTSKRGVHAASKIGFLGRQA</sequence>
<evidence type="ECO:0000256" key="2">
    <source>
        <dbReference type="ARBA" id="ARBA00022801"/>
    </source>
</evidence>
<dbReference type="Pfam" id="PF08386">
    <property type="entry name" value="Abhydrolase_4"/>
    <property type="match status" value="1"/>
</dbReference>
<dbReference type="SUPFAM" id="SSF53474">
    <property type="entry name" value="alpha/beta-Hydrolases"/>
    <property type="match status" value="1"/>
</dbReference>
<dbReference type="InterPro" id="IPR051601">
    <property type="entry name" value="Serine_prot/Carboxylest_S33"/>
</dbReference>
<dbReference type="PANTHER" id="PTHR43248">
    <property type="entry name" value="2-SUCCINYL-6-HYDROXY-2,4-CYCLOHEXADIENE-1-CARBOXYLATE SYNTHASE"/>
    <property type="match status" value="1"/>
</dbReference>
<gene>
    <name evidence="6" type="ORF">M409DRAFT_64270</name>
</gene>
<dbReference type="GO" id="GO:0016787">
    <property type="term" value="F:hydrolase activity"/>
    <property type="evidence" value="ECO:0007669"/>
    <property type="project" value="UniProtKB-KW"/>
</dbReference>